<feature type="domain" description="Amidohydrolase-related" evidence="2">
    <location>
        <begin position="4"/>
        <end position="275"/>
    </location>
</feature>
<dbReference type="RefSeq" id="WP_120132340.1">
    <property type="nucleotide sequence ID" value="NZ_RAHH01000008.1"/>
</dbReference>
<dbReference type="OrthoDB" id="9787654at2"/>
<dbReference type="AlphaFoldDB" id="A0A419NAX4"/>
<dbReference type="Pfam" id="PF04909">
    <property type="entry name" value="Amidohydro_2"/>
    <property type="match status" value="1"/>
</dbReference>
<protein>
    <submittedName>
        <fullName evidence="3">Amidohydrolase</fullName>
    </submittedName>
</protein>
<dbReference type="InterPro" id="IPR052350">
    <property type="entry name" value="Metallo-dep_Lactonases"/>
</dbReference>
<proteinExistence type="inferred from homology"/>
<dbReference type="Gene3D" id="3.20.20.140">
    <property type="entry name" value="Metal-dependent hydrolases"/>
    <property type="match status" value="1"/>
</dbReference>
<dbReference type="InterPro" id="IPR032466">
    <property type="entry name" value="Metal_Hydrolase"/>
</dbReference>
<name>A0A419NAX4_9GAMM</name>
<sequence length="285" mass="32153">MMRIDSHQHFWRYTPQDYRWISDDMAVLKQDLLPETLRLTLQRHDIQGTILVQACSSAGETRWLLELAEQTDVVRAVTGWVDLSSPGLQQELEAISHPLLRGFRHQIQDETSPAQWLADPAINAGVRQLQRQEYVYEILVTHRHLTEAVQFAERHDQYSLVLDHFGKPDLSLGAAHWKQQVAPLAALKHVSCKLSGLLTEPRPAGMSARDLLPYFEAALEIFGTERLMFGSDWPVCLLADADENPWDLCEQATATLSIDEQAAIYGGNACTVYRLQPLAITGNDS</sequence>
<keyword evidence="4" id="KW-1185">Reference proteome</keyword>
<comment type="caution">
    <text evidence="3">The sequence shown here is derived from an EMBL/GenBank/DDBJ whole genome shotgun (WGS) entry which is preliminary data.</text>
</comment>
<comment type="similarity">
    <text evidence="1">Belongs to the metallo-dependent hydrolases superfamily.</text>
</comment>
<dbReference type="SUPFAM" id="SSF51556">
    <property type="entry name" value="Metallo-dependent hydrolases"/>
    <property type="match status" value="1"/>
</dbReference>
<dbReference type="EMBL" id="RAHH01000008">
    <property type="protein sequence ID" value="RJT45106.1"/>
    <property type="molecule type" value="Genomic_DNA"/>
</dbReference>
<organism evidence="3 4">
    <name type="scientific">Rahnella woolbedingensis</name>
    <dbReference type="NCBI Taxonomy" id="1510574"/>
    <lineage>
        <taxon>Bacteria</taxon>
        <taxon>Pseudomonadati</taxon>
        <taxon>Pseudomonadota</taxon>
        <taxon>Gammaproteobacteria</taxon>
        <taxon>Enterobacterales</taxon>
        <taxon>Yersiniaceae</taxon>
        <taxon>Rahnella</taxon>
    </lineage>
</organism>
<evidence type="ECO:0000313" key="4">
    <source>
        <dbReference type="Proteomes" id="UP000284908"/>
    </source>
</evidence>
<gene>
    <name evidence="3" type="ORF">D6C13_08450</name>
</gene>
<evidence type="ECO:0000256" key="1">
    <source>
        <dbReference type="ARBA" id="ARBA00038310"/>
    </source>
</evidence>
<evidence type="ECO:0000259" key="2">
    <source>
        <dbReference type="Pfam" id="PF04909"/>
    </source>
</evidence>
<dbReference type="Proteomes" id="UP000284908">
    <property type="component" value="Unassembled WGS sequence"/>
</dbReference>
<dbReference type="PANTHER" id="PTHR43569:SF2">
    <property type="entry name" value="AMIDOHYDROLASE-RELATED DOMAIN-CONTAINING PROTEIN"/>
    <property type="match status" value="1"/>
</dbReference>
<dbReference type="PANTHER" id="PTHR43569">
    <property type="entry name" value="AMIDOHYDROLASE"/>
    <property type="match status" value="1"/>
</dbReference>
<dbReference type="InterPro" id="IPR006680">
    <property type="entry name" value="Amidohydro-rel"/>
</dbReference>
<reference evidence="3 4" key="1">
    <citation type="submission" date="2018-09" db="EMBL/GenBank/DDBJ databases">
        <authorList>
            <person name="Le Fleche-Mateos A."/>
        </authorList>
    </citation>
    <scope>NUCLEOTIDE SEQUENCE [LARGE SCALE GENOMIC DNA]</scope>
    <source>
        <strain evidence="3 4">DSM 27399</strain>
    </source>
</reference>
<accession>A0A419NAX4</accession>
<dbReference type="GO" id="GO:0016787">
    <property type="term" value="F:hydrolase activity"/>
    <property type="evidence" value="ECO:0007669"/>
    <property type="project" value="UniProtKB-KW"/>
</dbReference>
<evidence type="ECO:0000313" key="3">
    <source>
        <dbReference type="EMBL" id="RJT45106.1"/>
    </source>
</evidence>
<keyword evidence="3" id="KW-0378">Hydrolase</keyword>